<dbReference type="InterPro" id="IPR057766">
    <property type="entry name" value="Znf-C2H2_OTU1-like_C"/>
</dbReference>
<dbReference type="CDD" id="cd14290">
    <property type="entry name" value="UBA_PUB_plant"/>
    <property type="match status" value="1"/>
</dbReference>
<feature type="domain" description="UBA" evidence="2">
    <location>
        <begin position="112"/>
        <end position="153"/>
    </location>
</feature>
<dbReference type="InterPro" id="IPR013087">
    <property type="entry name" value="Znf_C2H2_type"/>
</dbReference>
<dbReference type="Pfam" id="PF09409">
    <property type="entry name" value="PUB"/>
    <property type="match status" value="1"/>
</dbReference>
<dbReference type="CDD" id="cd10461">
    <property type="entry name" value="PUB_UBA_plant"/>
    <property type="match status" value="1"/>
</dbReference>
<name>A0AA88RAA1_9ASTE</name>
<evidence type="ECO:0000256" key="1">
    <source>
        <dbReference type="SAM" id="Coils"/>
    </source>
</evidence>
<dbReference type="SMART" id="SM00580">
    <property type="entry name" value="PUG"/>
    <property type="match status" value="1"/>
</dbReference>
<dbReference type="AlphaFoldDB" id="A0AA88RAA1"/>
<dbReference type="InterPro" id="IPR018997">
    <property type="entry name" value="PUB_domain"/>
</dbReference>
<dbReference type="SUPFAM" id="SSF46934">
    <property type="entry name" value="UBA-like"/>
    <property type="match status" value="1"/>
</dbReference>
<dbReference type="Proteomes" id="UP001187471">
    <property type="component" value="Unassembled WGS sequence"/>
</dbReference>
<gene>
    <name evidence="3" type="ORF">RJ640_022098</name>
</gene>
<proteinExistence type="predicted"/>
<evidence type="ECO:0000259" key="2">
    <source>
        <dbReference type="PROSITE" id="PS50030"/>
    </source>
</evidence>
<keyword evidence="4" id="KW-1185">Reference proteome</keyword>
<dbReference type="Gene3D" id="1.20.58.2190">
    <property type="match status" value="1"/>
</dbReference>
<evidence type="ECO:0000313" key="4">
    <source>
        <dbReference type="Proteomes" id="UP001187471"/>
    </source>
</evidence>
<dbReference type="PROSITE" id="PS50030">
    <property type="entry name" value="UBA"/>
    <property type="match status" value="1"/>
</dbReference>
<feature type="coiled-coil region" evidence="1">
    <location>
        <begin position="183"/>
        <end position="215"/>
    </location>
</feature>
<reference evidence="3" key="1">
    <citation type="submission" date="2022-12" db="EMBL/GenBank/DDBJ databases">
        <title>Draft genome assemblies for two species of Escallonia (Escalloniales).</title>
        <authorList>
            <person name="Chanderbali A."/>
            <person name="Dervinis C."/>
            <person name="Anghel I."/>
            <person name="Soltis D."/>
            <person name="Soltis P."/>
            <person name="Zapata F."/>
        </authorList>
    </citation>
    <scope>NUCLEOTIDE SEQUENCE</scope>
    <source>
        <strain evidence="3">UCBG92.1500</strain>
        <tissue evidence="3">Leaf</tissue>
    </source>
</reference>
<dbReference type="InterPro" id="IPR009060">
    <property type="entry name" value="UBA-like_sf"/>
</dbReference>
<organism evidence="3 4">
    <name type="scientific">Escallonia rubra</name>
    <dbReference type="NCBI Taxonomy" id="112253"/>
    <lineage>
        <taxon>Eukaryota</taxon>
        <taxon>Viridiplantae</taxon>
        <taxon>Streptophyta</taxon>
        <taxon>Embryophyta</taxon>
        <taxon>Tracheophyta</taxon>
        <taxon>Spermatophyta</taxon>
        <taxon>Magnoliopsida</taxon>
        <taxon>eudicotyledons</taxon>
        <taxon>Gunneridae</taxon>
        <taxon>Pentapetalae</taxon>
        <taxon>asterids</taxon>
        <taxon>campanulids</taxon>
        <taxon>Escalloniales</taxon>
        <taxon>Escalloniaceae</taxon>
        <taxon>Escallonia</taxon>
    </lineage>
</organism>
<accession>A0AA88RAA1</accession>
<dbReference type="PROSITE" id="PS00028">
    <property type="entry name" value="ZINC_FINGER_C2H2_1"/>
    <property type="match status" value="1"/>
</dbReference>
<sequence length="388" mass="43693">MAGLSLRCGDCGALLKSVEEAQEHAELTSHADFSESTEAVLSLVCSSCGKPCRSKTETDLHTKRTGHTEFVDKTLEAAKPIALEVPKARRDDDVVMEDASTSQQPEDMVVPEVDQKLLVDLEEMGFSKAKATRALHYSGNSSLEAAATWIVEHENDSDIDEMPLVPANTKAEAPKPSLTPEEMKVKAQELKEKARKKKEEEEKRMEREREKERIRVGKELLEAKRIEQDNERKRFVLAERRRKLGLPLEDPANVKPVAPIVEEKKSLPIRPATKAEQMRECLRFLKQNNKDDDTKVKTAFSTLLTYLKNVASNPDEEKFRKIRLSNAAFQNRVGKLEGGIQFLELCGFVKMEGDEFLFMSRDKFDMAVLVSAGTELDNAIKNPFFGVL</sequence>
<dbReference type="InterPro" id="IPR015940">
    <property type="entry name" value="UBA"/>
</dbReference>
<dbReference type="Pfam" id="PF22562">
    <property type="entry name" value="UBA_7"/>
    <property type="match status" value="1"/>
</dbReference>
<comment type="caution">
    <text evidence="3">The sequence shown here is derived from an EMBL/GenBank/DDBJ whole genome shotgun (WGS) entry which is preliminary data.</text>
</comment>
<evidence type="ECO:0000313" key="3">
    <source>
        <dbReference type="EMBL" id="KAK2975206.1"/>
    </source>
</evidence>
<dbReference type="PANTHER" id="PTHR46713">
    <property type="entry name" value="F13M7.16 PROTEIN"/>
    <property type="match status" value="1"/>
</dbReference>
<dbReference type="PANTHER" id="PTHR46713:SF1">
    <property type="entry name" value="F13M7.16 PROTEIN"/>
    <property type="match status" value="1"/>
</dbReference>
<dbReference type="Gene3D" id="1.10.8.10">
    <property type="entry name" value="DNA helicase RuvA subunit, C-terminal domain"/>
    <property type="match status" value="1"/>
</dbReference>
<dbReference type="EMBL" id="JAVXUO010002225">
    <property type="protein sequence ID" value="KAK2975206.1"/>
    <property type="molecule type" value="Genomic_DNA"/>
</dbReference>
<dbReference type="Pfam" id="PF24560">
    <property type="entry name" value="zf-C2H2_OTU1_C"/>
    <property type="match status" value="1"/>
</dbReference>
<keyword evidence="1" id="KW-0175">Coiled coil</keyword>
<protein>
    <recommendedName>
        <fullName evidence="2">UBA domain-containing protein</fullName>
    </recommendedName>
</protein>
<dbReference type="InterPro" id="IPR036339">
    <property type="entry name" value="PUB-like_dom_sf"/>
</dbReference>
<dbReference type="SUPFAM" id="SSF143503">
    <property type="entry name" value="PUG domain-like"/>
    <property type="match status" value="1"/>
</dbReference>